<dbReference type="EMBL" id="CALNXI010000468">
    <property type="protein sequence ID" value="CAH3027708.1"/>
    <property type="molecule type" value="Genomic_DNA"/>
</dbReference>
<evidence type="ECO:0000313" key="3">
    <source>
        <dbReference type="Proteomes" id="UP001159427"/>
    </source>
</evidence>
<dbReference type="InterPro" id="IPR044929">
    <property type="entry name" value="DNA/RNA_non-sp_Endonuclease_sf"/>
</dbReference>
<dbReference type="PANTHER" id="PTHR21472">
    <property type="entry name" value="ENDONUCLEASE DOMAIN-CONTAINING 1 PROTEIN ENDOD1"/>
    <property type="match status" value="1"/>
</dbReference>
<evidence type="ECO:0000259" key="1">
    <source>
        <dbReference type="Pfam" id="PF01223"/>
    </source>
</evidence>
<dbReference type="InterPro" id="IPR039015">
    <property type="entry name" value="ENDOD1"/>
</dbReference>
<dbReference type="Proteomes" id="UP001159427">
    <property type="component" value="Unassembled WGS sequence"/>
</dbReference>
<keyword evidence="3" id="KW-1185">Reference proteome</keyword>
<protein>
    <recommendedName>
        <fullName evidence="1">DNA/RNA non-specific endonuclease/pyrophosphatase/phosphodiesterase domain-containing protein</fullName>
    </recommendedName>
</protein>
<sequence>MPPEGLRTNQNGNVRYICQPATLNQQPQNTYYATMFDEHLGIAVFSAYTLTQQTLNFVQRDAYDWCPTPGKLFILIDSNTMTEEKVSLTLSGCMRVRDYSNSLKCWFNCYRLCLKKFSAVWLRPPYSLQRRITAISPCSRAMVTEKRTKSQINFNSFLKYKGIQRQGSKLLYQGQGYDRGHLVPGHTFSSTINRFISTYTYTNAVPQFPYFNRGRWSRIEGSIRGYALRCTGTLYLLTGTAFTQVWKIDGGLQPVFQPIDRLHVDGNDPPDIV</sequence>
<evidence type="ECO:0000313" key="2">
    <source>
        <dbReference type="EMBL" id="CAH3027708.1"/>
    </source>
</evidence>
<dbReference type="Gene3D" id="3.40.570.10">
    <property type="entry name" value="Extracellular Endonuclease, subunit A"/>
    <property type="match status" value="1"/>
</dbReference>
<feature type="domain" description="DNA/RNA non-specific endonuclease/pyrophosphatase/phosphodiesterase" evidence="1">
    <location>
        <begin position="149"/>
        <end position="243"/>
    </location>
</feature>
<accession>A0ABN8ME09</accession>
<gene>
    <name evidence="2" type="ORF">PEVE_00032236</name>
</gene>
<organism evidence="2 3">
    <name type="scientific">Porites evermanni</name>
    <dbReference type="NCBI Taxonomy" id="104178"/>
    <lineage>
        <taxon>Eukaryota</taxon>
        <taxon>Metazoa</taxon>
        <taxon>Cnidaria</taxon>
        <taxon>Anthozoa</taxon>
        <taxon>Hexacorallia</taxon>
        <taxon>Scleractinia</taxon>
        <taxon>Fungiina</taxon>
        <taxon>Poritidae</taxon>
        <taxon>Porites</taxon>
    </lineage>
</organism>
<dbReference type="PANTHER" id="PTHR21472:SF30">
    <property type="entry name" value="ENDONUCLEASE DOMAIN-CONTAINING 1 PROTEIN-RELATED"/>
    <property type="match status" value="1"/>
</dbReference>
<comment type="caution">
    <text evidence="2">The sequence shown here is derived from an EMBL/GenBank/DDBJ whole genome shotgun (WGS) entry which is preliminary data.</text>
</comment>
<dbReference type="InterPro" id="IPR001604">
    <property type="entry name" value="Endo_G_ENPP1-like_dom"/>
</dbReference>
<name>A0ABN8ME09_9CNID</name>
<dbReference type="SUPFAM" id="SSF54060">
    <property type="entry name" value="His-Me finger endonucleases"/>
    <property type="match status" value="1"/>
</dbReference>
<reference evidence="2 3" key="1">
    <citation type="submission" date="2022-05" db="EMBL/GenBank/DDBJ databases">
        <authorList>
            <consortium name="Genoscope - CEA"/>
            <person name="William W."/>
        </authorList>
    </citation>
    <scope>NUCLEOTIDE SEQUENCE [LARGE SCALE GENOMIC DNA]</scope>
</reference>
<dbReference type="Pfam" id="PF01223">
    <property type="entry name" value="Endonuclease_NS"/>
    <property type="match status" value="1"/>
</dbReference>
<proteinExistence type="predicted"/>
<dbReference type="InterPro" id="IPR044925">
    <property type="entry name" value="His-Me_finger_sf"/>
</dbReference>